<sequence length="78" mass="8558">MQLQIIRINRTGWQAGFWPTRHHRPLPGVLPAGLAAEDTISRARQASHVGSSRIKHTQDGRSVHHPAAGFRLATAPAH</sequence>
<evidence type="ECO:0000313" key="3">
    <source>
        <dbReference type="Proteomes" id="UP000528185"/>
    </source>
</evidence>
<comment type="caution">
    <text evidence="2">The sequence shown here is derived from an EMBL/GenBank/DDBJ whole genome shotgun (WGS) entry which is preliminary data.</text>
</comment>
<dbReference type="Proteomes" id="UP000528185">
    <property type="component" value="Unassembled WGS sequence"/>
</dbReference>
<protein>
    <submittedName>
        <fullName evidence="2">Uncharacterized protein</fullName>
    </submittedName>
</protein>
<proteinExistence type="predicted"/>
<dbReference type="AlphaFoldDB" id="A0AAN2A2P0"/>
<organism evidence="2 3">
    <name type="scientific">Rhizobium rhizogenes</name>
    <name type="common">Agrobacterium rhizogenes</name>
    <dbReference type="NCBI Taxonomy" id="359"/>
    <lineage>
        <taxon>Bacteria</taxon>
        <taxon>Pseudomonadati</taxon>
        <taxon>Pseudomonadota</taxon>
        <taxon>Alphaproteobacteria</taxon>
        <taxon>Hyphomicrobiales</taxon>
        <taxon>Rhizobiaceae</taxon>
        <taxon>Rhizobium/Agrobacterium group</taxon>
        <taxon>Rhizobium</taxon>
    </lineage>
</organism>
<dbReference type="EMBL" id="CAICSX020000001">
    <property type="protein sequence ID" value="CAD0211587.1"/>
    <property type="molecule type" value="Genomic_DNA"/>
</dbReference>
<name>A0AAN2A2P0_RHIRH</name>
<feature type="region of interest" description="Disordered" evidence="1">
    <location>
        <begin position="45"/>
        <end position="78"/>
    </location>
</feature>
<evidence type="ECO:0000313" key="2">
    <source>
        <dbReference type="EMBL" id="CAD0211587.1"/>
    </source>
</evidence>
<reference evidence="2 3" key="1">
    <citation type="submission" date="2020-06" db="EMBL/GenBank/DDBJ databases">
        <authorList>
            <person name="De Coninck B."/>
            <person name="Ibrahim H."/>
        </authorList>
    </citation>
    <scope>NUCLEOTIDE SEQUENCE [LARGE SCALE GENOMIC DNA]</scope>
    <source>
        <strain evidence="2">Ag_rhizogenes_K599</strain>
    </source>
</reference>
<accession>A0AAN2A2P0</accession>
<gene>
    <name evidence="2" type="ORF">AGRHK599_LOCUS1458</name>
</gene>
<evidence type="ECO:0000256" key="1">
    <source>
        <dbReference type="SAM" id="MobiDB-lite"/>
    </source>
</evidence>